<accession>A0A835GIC0</accession>
<dbReference type="PANTHER" id="PTHR23504">
    <property type="entry name" value="MAJOR FACILITATOR SUPERFAMILY DOMAIN-CONTAINING PROTEIN 10"/>
    <property type="match status" value="1"/>
</dbReference>
<evidence type="ECO:0000313" key="8">
    <source>
        <dbReference type="EMBL" id="KAF9417810.1"/>
    </source>
</evidence>
<feature type="domain" description="Major facilitator superfamily (MFS) profile" evidence="7">
    <location>
        <begin position="1"/>
        <end position="396"/>
    </location>
</feature>
<dbReference type="PROSITE" id="PS50850">
    <property type="entry name" value="MFS"/>
    <property type="match status" value="1"/>
</dbReference>
<feature type="transmembrane region" description="Helical" evidence="6">
    <location>
        <begin position="25"/>
        <end position="46"/>
    </location>
</feature>
<sequence>MTDFISVSFIVPNLDVHTKELGFSYVQIGLVGAVYPLCQILSSPIIGSLSDVTSRKRVLLLCLFVCCCAYFWLGIASSVYVLLSLRIVLGIFKQTQILTRALAPEYIHEPNQVSILYGKLISLGSFGQTIGSFIGGYTIEKYPRSGFTLLCGLLSIFFGINAALINSLPETKTKDEKDEDKPDSYVSKTSAIATVVATIKETYNTLYNIEWLNLWDILLFKLLMSISTGLYFNNFRIYLRTEYDLSNVSLVCVLLFEAIISSIVNNSVAFINKLYINDIDYTQRIFHTFLGIVLTLVCLGMVSSFPLYVLLLVPKAVSFALARIVTLAVVMSRSAPNNRGTLIGALYSASSLASIITPIIGGLIIQYLGISYIYFVASLFATTGLVISQTRTRYVKEKMK</sequence>
<dbReference type="InterPro" id="IPR001958">
    <property type="entry name" value="Tet-R_TetA/multi-R_MdtG-like"/>
</dbReference>
<gene>
    <name evidence="8" type="ORF">HW555_005224</name>
</gene>
<keyword evidence="4 6" id="KW-1133">Transmembrane helix</keyword>
<evidence type="ECO:0000259" key="7">
    <source>
        <dbReference type="PROSITE" id="PS50850"/>
    </source>
</evidence>
<dbReference type="SUPFAM" id="SSF103473">
    <property type="entry name" value="MFS general substrate transporter"/>
    <property type="match status" value="1"/>
</dbReference>
<dbReference type="InterPro" id="IPR020846">
    <property type="entry name" value="MFS_dom"/>
</dbReference>
<keyword evidence="2" id="KW-0813">Transport</keyword>
<keyword evidence="9" id="KW-1185">Reference proteome</keyword>
<evidence type="ECO:0000256" key="3">
    <source>
        <dbReference type="ARBA" id="ARBA00022692"/>
    </source>
</evidence>
<feature type="transmembrane region" description="Helical" evidence="6">
    <location>
        <begin position="146"/>
        <end position="165"/>
    </location>
</feature>
<organism evidence="8 9">
    <name type="scientific">Spodoptera exigua</name>
    <name type="common">Beet armyworm</name>
    <name type="synonym">Noctua fulgens</name>
    <dbReference type="NCBI Taxonomy" id="7107"/>
    <lineage>
        <taxon>Eukaryota</taxon>
        <taxon>Metazoa</taxon>
        <taxon>Ecdysozoa</taxon>
        <taxon>Arthropoda</taxon>
        <taxon>Hexapoda</taxon>
        <taxon>Insecta</taxon>
        <taxon>Pterygota</taxon>
        <taxon>Neoptera</taxon>
        <taxon>Endopterygota</taxon>
        <taxon>Lepidoptera</taxon>
        <taxon>Glossata</taxon>
        <taxon>Ditrysia</taxon>
        <taxon>Noctuoidea</taxon>
        <taxon>Noctuidae</taxon>
        <taxon>Amphipyrinae</taxon>
        <taxon>Spodoptera</taxon>
    </lineage>
</organism>
<dbReference type="Pfam" id="PF07690">
    <property type="entry name" value="MFS_1"/>
    <property type="match status" value="2"/>
</dbReference>
<comment type="subcellular location">
    <subcellularLocation>
        <location evidence="1">Membrane</location>
        <topology evidence="1">Multi-pass membrane protein</topology>
    </subcellularLocation>
</comment>
<keyword evidence="3 6" id="KW-0812">Transmembrane</keyword>
<dbReference type="GO" id="GO:0016020">
    <property type="term" value="C:membrane"/>
    <property type="evidence" value="ECO:0007669"/>
    <property type="project" value="UniProtKB-SubCell"/>
</dbReference>
<feature type="transmembrane region" description="Helical" evidence="6">
    <location>
        <begin position="285"/>
        <end position="302"/>
    </location>
</feature>
<feature type="transmembrane region" description="Helical" evidence="6">
    <location>
        <begin position="215"/>
        <end position="233"/>
    </location>
</feature>
<dbReference type="GO" id="GO:0022857">
    <property type="term" value="F:transmembrane transporter activity"/>
    <property type="evidence" value="ECO:0007669"/>
    <property type="project" value="InterPro"/>
</dbReference>
<evidence type="ECO:0000256" key="1">
    <source>
        <dbReference type="ARBA" id="ARBA00004141"/>
    </source>
</evidence>
<name>A0A835GIC0_SPOEX</name>
<feature type="transmembrane region" description="Helical" evidence="6">
    <location>
        <begin position="371"/>
        <end position="390"/>
    </location>
</feature>
<feature type="transmembrane region" description="Helical" evidence="6">
    <location>
        <begin position="245"/>
        <end position="264"/>
    </location>
</feature>
<proteinExistence type="predicted"/>
<dbReference type="Proteomes" id="UP000648187">
    <property type="component" value="Unassembled WGS sequence"/>
</dbReference>
<dbReference type="Gene3D" id="1.20.1250.20">
    <property type="entry name" value="MFS general substrate transporter like domains"/>
    <property type="match status" value="1"/>
</dbReference>
<dbReference type="PRINTS" id="PR01035">
    <property type="entry name" value="TCRTETA"/>
</dbReference>
<dbReference type="PANTHER" id="PTHR23504:SF14">
    <property type="entry name" value="MAJOR FACILITATOR SUPERFAMILY DOMAIN-CONTAINING PROTEIN 9"/>
    <property type="match status" value="1"/>
</dbReference>
<feature type="transmembrane region" description="Helical" evidence="6">
    <location>
        <begin position="58"/>
        <end position="83"/>
    </location>
</feature>
<dbReference type="EMBL" id="JACKWZ010000065">
    <property type="protein sequence ID" value="KAF9417810.1"/>
    <property type="molecule type" value="Genomic_DNA"/>
</dbReference>
<protein>
    <recommendedName>
        <fullName evidence="7">Major facilitator superfamily (MFS) profile domain-containing protein</fullName>
    </recommendedName>
</protein>
<keyword evidence="5 6" id="KW-0472">Membrane</keyword>
<evidence type="ECO:0000256" key="5">
    <source>
        <dbReference type="ARBA" id="ARBA00023136"/>
    </source>
</evidence>
<dbReference type="InterPro" id="IPR036259">
    <property type="entry name" value="MFS_trans_sf"/>
</dbReference>
<reference evidence="8" key="1">
    <citation type="submission" date="2020-08" db="EMBL/GenBank/DDBJ databases">
        <title>Spodoptera exigua strain:BAW_Kor-Di-RS1 Genome sequencing and assembly.</title>
        <authorList>
            <person name="Kim J."/>
            <person name="Nam H.Y."/>
            <person name="Kwon M."/>
            <person name="Choi J.H."/>
            <person name="Cho S.R."/>
            <person name="Kim G.-H."/>
        </authorList>
    </citation>
    <scope>NUCLEOTIDE SEQUENCE</scope>
    <source>
        <strain evidence="8">BAW_Kor-Di-RS1</strain>
        <tissue evidence="8">Whole-body</tissue>
    </source>
</reference>
<evidence type="ECO:0000256" key="4">
    <source>
        <dbReference type="ARBA" id="ARBA00022989"/>
    </source>
</evidence>
<feature type="transmembrane region" description="Helical" evidence="6">
    <location>
        <begin position="342"/>
        <end position="365"/>
    </location>
</feature>
<evidence type="ECO:0000313" key="9">
    <source>
        <dbReference type="Proteomes" id="UP000648187"/>
    </source>
</evidence>
<evidence type="ECO:0000256" key="2">
    <source>
        <dbReference type="ARBA" id="ARBA00022448"/>
    </source>
</evidence>
<comment type="caution">
    <text evidence="8">The sequence shown here is derived from an EMBL/GenBank/DDBJ whole genome shotgun (WGS) entry which is preliminary data.</text>
</comment>
<dbReference type="InterPro" id="IPR011701">
    <property type="entry name" value="MFS"/>
</dbReference>
<dbReference type="AlphaFoldDB" id="A0A835GIC0"/>
<feature type="transmembrane region" description="Helical" evidence="6">
    <location>
        <begin position="120"/>
        <end position="139"/>
    </location>
</feature>
<evidence type="ECO:0000256" key="6">
    <source>
        <dbReference type="SAM" id="Phobius"/>
    </source>
</evidence>